<evidence type="ECO:0000256" key="1">
    <source>
        <dbReference type="ARBA" id="ARBA00006479"/>
    </source>
</evidence>
<dbReference type="InterPro" id="IPR000600">
    <property type="entry name" value="ROK"/>
</dbReference>
<dbReference type="Proteomes" id="UP000589085">
    <property type="component" value="Unassembled WGS sequence"/>
</dbReference>
<proteinExistence type="inferred from homology"/>
<dbReference type="InterPro" id="IPR043129">
    <property type="entry name" value="ATPase_NBD"/>
</dbReference>
<dbReference type="Gene3D" id="1.10.10.10">
    <property type="entry name" value="Winged helix-like DNA-binding domain superfamily/Winged helix DNA-binding domain"/>
    <property type="match status" value="1"/>
</dbReference>
<organism evidence="2 3">
    <name type="scientific">Gluconacetobacter sacchari</name>
    <dbReference type="NCBI Taxonomy" id="92759"/>
    <lineage>
        <taxon>Bacteria</taxon>
        <taxon>Pseudomonadati</taxon>
        <taxon>Pseudomonadota</taxon>
        <taxon>Alphaproteobacteria</taxon>
        <taxon>Acetobacterales</taxon>
        <taxon>Acetobacteraceae</taxon>
        <taxon>Gluconacetobacter</taxon>
    </lineage>
</organism>
<dbReference type="SUPFAM" id="SSF46785">
    <property type="entry name" value="Winged helix' DNA-binding domain"/>
    <property type="match status" value="1"/>
</dbReference>
<sequence>MTEHDVPDGAGQAFSRIYNRRLVFELLHQNGPLSRVDIAQRVGLKPQTISGITRELLDQGLIREAGRSTGLRGQPQTYLAPNPEAGYAIGMHVDRGRISAVLGDLLLNIVARADWSGDTGNPVDTMAVMARLAGQLMTDSGIQHAAVWGLGLVLPTLNADMYEVEMRMPGWEMWRGFDPIADLAGRLGIPVLMENDATAAAVGTLLHQSGGSLRNFVLVYIGYGTGAGIVVDGMPMKGVHGNAGEFGLLPAPGGEGVIDDQLSLHAVARLLDQPVEELTPDRLADLHRRRDSRLMHWLEDAATTLRYLISIMETAFDPETVLLGGTMPESILSALVERAYPLLPSLSAIRARDLPRFSVASLVTDGPVIGGMSLPIFVNTRSDFHHLYIRHAAGDERPFDHR</sequence>
<dbReference type="Pfam" id="PF00480">
    <property type="entry name" value="ROK"/>
    <property type="match status" value="1"/>
</dbReference>
<evidence type="ECO:0000313" key="2">
    <source>
        <dbReference type="EMBL" id="MBB2162303.1"/>
    </source>
</evidence>
<dbReference type="InterPro" id="IPR036388">
    <property type="entry name" value="WH-like_DNA-bd_sf"/>
</dbReference>
<dbReference type="PANTHER" id="PTHR18964">
    <property type="entry name" value="ROK (REPRESSOR, ORF, KINASE) FAMILY"/>
    <property type="match status" value="1"/>
</dbReference>
<dbReference type="RefSeq" id="WP_182999126.1">
    <property type="nucleotide sequence ID" value="NZ_JABEQJ010000035.1"/>
</dbReference>
<dbReference type="Gene3D" id="3.30.420.40">
    <property type="match status" value="2"/>
</dbReference>
<reference evidence="2 3" key="1">
    <citation type="submission" date="2020-04" db="EMBL/GenBank/DDBJ databases">
        <title>Description of novel Gluconacetobacter.</title>
        <authorList>
            <person name="Sombolestani A."/>
        </authorList>
    </citation>
    <scope>NUCLEOTIDE SEQUENCE [LARGE SCALE GENOMIC DNA]</scope>
    <source>
        <strain evidence="2 3">LMG 19747</strain>
    </source>
</reference>
<accession>A0A7W4IG74</accession>
<name>A0A7W4IG74_9PROT</name>
<comment type="caution">
    <text evidence="2">The sequence shown here is derived from an EMBL/GenBank/DDBJ whole genome shotgun (WGS) entry which is preliminary data.</text>
</comment>
<dbReference type="EMBL" id="JABEQJ010000035">
    <property type="protein sequence ID" value="MBB2162303.1"/>
    <property type="molecule type" value="Genomic_DNA"/>
</dbReference>
<evidence type="ECO:0000313" key="3">
    <source>
        <dbReference type="Proteomes" id="UP000589085"/>
    </source>
</evidence>
<dbReference type="AlphaFoldDB" id="A0A7W4IG74"/>
<dbReference type="Pfam" id="PF13412">
    <property type="entry name" value="HTH_24"/>
    <property type="match status" value="1"/>
</dbReference>
<protein>
    <submittedName>
        <fullName evidence="2">ROK family transcriptional regulator</fullName>
    </submittedName>
</protein>
<dbReference type="PANTHER" id="PTHR18964:SF149">
    <property type="entry name" value="BIFUNCTIONAL UDP-N-ACETYLGLUCOSAMINE 2-EPIMERASE_N-ACETYLMANNOSAMINE KINASE"/>
    <property type="match status" value="1"/>
</dbReference>
<dbReference type="SUPFAM" id="SSF53067">
    <property type="entry name" value="Actin-like ATPase domain"/>
    <property type="match status" value="1"/>
</dbReference>
<gene>
    <name evidence="2" type="ORF">HLH48_19425</name>
</gene>
<comment type="similarity">
    <text evidence="1">Belongs to the ROK (NagC/XylR) family.</text>
</comment>
<dbReference type="InterPro" id="IPR036390">
    <property type="entry name" value="WH_DNA-bd_sf"/>
</dbReference>